<gene>
    <name evidence="1" type="ORF">AABB81_06610</name>
</gene>
<accession>A0ABU9L1U8</accession>
<sequence>MNKRSCFALLTMCLILINCQKKTVQLPLIDIPGISEIQNHSSIWVFMEANNGVTTARLNKNNKILNTHWIFNIDRRLPMKEVVPILIEMQENRNKDSMHKKEGMNNYFSYADISSEKVSLAPFTQINFKFNNDQDDFLDSINESSCSVLVKIEDQSIKINDKVIDQETLESIIKEQKTCKNYEELKVILAYDDQTLFQNYLQTKVFLIHKEILCDSIEYLYTVK</sequence>
<proteinExistence type="predicted"/>
<evidence type="ECO:0000313" key="1">
    <source>
        <dbReference type="EMBL" id="MEL4455562.1"/>
    </source>
</evidence>
<dbReference type="EMBL" id="JBCDNA010000001">
    <property type="protein sequence ID" value="MEL4455562.1"/>
    <property type="molecule type" value="Genomic_DNA"/>
</dbReference>
<comment type="caution">
    <text evidence="1">The sequence shown here is derived from an EMBL/GenBank/DDBJ whole genome shotgun (WGS) entry which is preliminary data.</text>
</comment>
<reference evidence="1 2" key="1">
    <citation type="submission" date="2024-04" db="EMBL/GenBank/DDBJ databases">
        <title>whole genome sequencing of Lutimonas vermicola strain IMCC1616.</title>
        <authorList>
            <person name="Bae S.S."/>
        </authorList>
    </citation>
    <scope>NUCLEOTIDE SEQUENCE [LARGE SCALE GENOMIC DNA]</scope>
    <source>
        <strain evidence="1 2">IMCC1616</strain>
    </source>
</reference>
<name>A0ABU9L1U8_9FLAO</name>
<evidence type="ECO:0008006" key="3">
    <source>
        <dbReference type="Google" id="ProtNLM"/>
    </source>
</evidence>
<evidence type="ECO:0000313" key="2">
    <source>
        <dbReference type="Proteomes" id="UP001474120"/>
    </source>
</evidence>
<dbReference type="RefSeq" id="WP_342159416.1">
    <property type="nucleotide sequence ID" value="NZ_JBCDNA010000001.1"/>
</dbReference>
<protein>
    <recommendedName>
        <fullName evidence="3">Lipoprotein</fullName>
    </recommendedName>
</protein>
<organism evidence="1 2">
    <name type="scientific">Lutimonas vermicola</name>
    <dbReference type="NCBI Taxonomy" id="414288"/>
    <lineage>
        <taxon>Bacteria</taxon>
        <taxon>Pseudomonadati</taxon>
        <taxon>Bacteroidota</taxon>
        <taxon>Flavobacteriia</taxon>
        <taxon>Flavobacteriales</taxon>
        <taxon>Flavobacteriaceae</taxon>
        <taxon>Lutimonas</taxon>
    </lineage>
</organism>
<keyword evidence="2" id="KW-1185">Reference proteome</keyword>
<dbReference type="Proteomes" id="UP001474120">
    <property type="component" value="Unassembled WGS sequence"/>
</dbReference>